<evidence type="ECO:0000313" key="2">
    <source>
        <dbReference type="EMBL" id="EKS43869.1"/>
    </source>
</evidence>
<evidence type="ECO:0000313" key="3">
    <source>
        <dbReference type="Proteomes" id="UP000009359"/>
    </source>
</evidence>
<gene>
    <name evidence="2" type="ORF">BbINS_04006</name>
</gene>
<keyword evidence="3" id="KW-1185">Reference proteome</keyword>
<feature type="transmembrane region" description="Helical" evidence="1">
    <location>
        <begin position="12"/>
        <end position="34"/>
    </location>
</feature>
<dbReference type="Proteomes" id="UP000009359">
    <property type="component" value="Unassembled WGS sequence"/>
</dbReference>
<accession>A0ABP2SMD8</accession>
<evidence type="ECO:0000256" key="1">
    <source>
        <dbReference type="SAM" id="Phobius"/>
    </source>
</evidence>
<proteinExistence type="predicted"/>
<keyword evidence="1" id="KW-0812">Transmembrane</keyword>
<protein>
    <submittedName>
        <fullName evidence="2">Uncharacterized protein</fullName>
    </submittedName>
</protein>
<comment type="caution">
    <text evidence="2">The sequence shown here is derived from an EMBL/GenBank/DDBJ whole genome shotgun (WGS) entry which is preliminary data.</text>
</comment>
<reference evidence="2 3" key="1">
    <citation type="journal article" date="2013" name="Genome Announc.">
        <title>Whole Genome Sequencing and Comparative Analysis of Bartonella bacilliformis Strain INS, the Causative Agent of Carrion's Disease.</title>
        <authorList>
            <person name="Tarazona D."/>
            <person name="Padilla C."/>
            <person name="Caceres O."/>
            <person name="Montenegro J.D."/>
            <person name="Bailon H."/>
            <person name="Ventura G."/>
            <person name="Mendoza G."/>
            <person name="Anaya E."/>
            <person name="Guio H."/>
        </authorList>
    </citation>
    <scope>NUCLEOTIDE SEQUENCE [LARGE SCALE GENOMIC DNA]</scope>
    <source>
        <strain evidence="2 3">INS</strain>
    </source>
</reference>
<name>A0ABP2SMD8_BARBA</name>
<organism evidence="2 3">
    <name type="scientific">Bartonella bacilliformis INS</name>
    <dbReference type="NCBI Taxonomy" id="1206782"/>
    <lineage>
        <taxon>Bacteria</taxon>
        <taxon>Pseudomonadati</taxon>
        <taxon>Pseudomonadota</taxon>
        <taxon>Alphaproteobacteria</taxon>
        <taxon>Hyphomicrobiales</taxon>
        <taxon>Bartonellaceae</taxon>
        <taxon>Bartonella</taxon>
    </lineage>
</organism>
<feature type="transmembrane region" description="Helical" evidence="1">
    <location>
        <begin position="46"/>
        <end position="65"/>
    </location>
</feature>
<dbReference type="EMBL" id="AMQK01000014">
    <property type="protein sequence ID" value="EKS43869.1"/>
    <property type="molecule type" value="Genomic_DNA"/>
</dbReference>
<keyword evidence="1" id="KW-1133">Transmembrane helix</keyword>
<sequence length="66" mass="7062">MNKIFDISKLFVFNFAAIIGAVSVKLGIGIQFISLLMTEKEFSNSAIGYSGTVSEITTIIAAIFVA</sequence>
<keyword evidence="1" id="KW-0472">Membrane</keyword>